<evidence type="ECO:0000313" key="1">
    <source>
        <dbReference type="EMBL" id="OGN16781.1"/>
    </source>
</evidence>
<dbReference type="EMBL" id="MGJZ01000025">
    <property type="protein sequence ID" value="OGN16781.1"/>
    <property type="molecule type" value="Genomic_DNA"/>
</dbReference>
<evidence type="ECO:0000313" key="2">
    <source>
        <dbReference type="Proteomes" id="UP000178117"/>
    </source>
</evidence>
<proteinExistence type="predicted"/>
<dbReference type="AlphaFoldDB" id="A0A1F8FUW5"/>
<comment type="caution">
    <text evidence="1">The sequence shown here is derived from an EMBL/GenBank/DDBJ whole genome shotgun (WGS) entry which is preliminary data.</text>
</comment>
<reference evidence="1 2" key="1">
    <citation type="journal article" date="2016" name="Nat. Commun.">
        <title>Thousands of microbial genomes shed light on interconnected biogeochemical processes in an aquifer system.</title>
        <authorList>
            <person name="Anantharaman K."/>
            <person name="Brown C.T."/>
            <person name="Hug L.A."/>
            <person name="Sharon I."/>
            <person name="Castelle C.J."/>
            <person name="Probst A.J."/>
            <person name="Thomas B.C."/>
            <person name="Singh A."/>
            <person name="Wilkins M.J."/>
            <person name="Karaoz U."/>
            <person name="Brodie E.L."/>
            <person name="Williams K.H."/>
            <person name="Hubbard S.S."/>
            <person name="Banfield J.F."/>
        </authorList>
    </citation>
    <scope>NUCLEOTIDE SEQUENCE [LARGE SCALE GENOMIC DNA]</scope>
</reference>
<sequence length="155" mass="17582">MATETAPVVDANPAFLWASIDRAIVMTQYDLRGFAHPLGFRYEKFASAKCFSYIPGNFIGFAAGYAKTPQQPTIEYSMNMPFEEQLEVCKKLRVSCECRSQVEAIQLIVKEILEQHKQYQILHPADSYVKLLQPDNYWGKPVLALAQAFEVEVPS</sequence>
<dbReference type="Proteomes" id="UP000178117">
    <property type="component" value="Unassembled WGS sequence"/>
</dbReference>
<accession>A0A1F8FUW5</accession>
<gene>
    <name evidence="1" type="ORF">A3C88_00230</name>
</gene>
<name>A0A1F8FUW5_9BACT</name>
<protein>
    <submittedName>
        <fullName evidence="1">Uncharacterized protein</fullName>
    </submittedName>
</protein>
<organism evidence="1 2">
    <name type="scientific">Candidatus Yanofskybacteria bacterium RIFCSPHIGHO2_02_FULL_50_12</name>
    <dbReference type="NCBI Taxonomy" id="1802685"/>
    <lineage>
        <taxon>Bacteria</taxon>
        <taxon>Candidatus Yanofskyibacteriota</taxon>
    </lineage>
</organism>